<sequence length="140" mass="15198">MTEPHTPLTDTPSWMDRLNWVGATASLICAVHCLAMPLLVGVLPILGLSLLTSPWLEWSLIGFTGAIGLLTLLPSYHRKHRRLQPLALFLLGFGLILGTKFLLDEGSSLETSGMVTGALFVAGANLTNHRLTHTCTVCRH</sequence>
<feature type="transmembrane region" description="Helical" evidence="1">
    <location>
        <begin position="85"/>
        <end position="103"/>
    </location>
</feature>
<name>A0ABX8B1G4_9BACT</name>
<reference evidence="2 3" key="1">
    <citation type="submission" date="2021-03" db="EMBL/GenBank/DDBJ databases">
        <title>Genomic and phenotypic characterization of Chloracidobacterium isolates provides evidence for multiple species.</title>
        <authorList>
            <person name="Saini M.K."/>
            <person name="Costas A.M.G."/>
            <person name="Tank M."/>
            <person name="Bryant D.A."/>
        </authorList>
    </citation>
    <scope>NUCLEOTIDE SEQUENCE [LARGE SCALE GENOMIC DNA]</scope>
    <source>
        <strain evidence="2 3">N</strain>
    </source>
</reference>
<dbReference type="EMBL" id="CP072642">
    <property type="protein sequence ID" value="QUV93585.1"/>
    <property type="molecule type" value="Genomic_DNA"/>
</dbReference>
<evidence type="ECO:0000313" key="3">
    <source>
        <dbReference type="Proteomes" id="UP000677668"/>
    </source>
</evidence>
<dbReference type="Pfam" id="PF03203">
    <property type="entry name" value="MerC"/>
    <property type="match status" value="1"/>
</dbReference>
<feature type="transmembrane region" description="Helical" evidence="1">
    <location>
        <begin position="55"/>
        <end position="73"/>
    </location>
</feature>
<gene>
    <name evidence="2" type="ORF">J8C05_09425</name>
</gene>
<dbReference type="InterPro" id="IPR004891">
    <property type="entry name" value="Mercury-R_MerC"/>
</dbReference>
<dbReference type="Gene3D" id="1.10.287.910">
    <property type="entry name" value="bacterial mercury transporter, merf"/>
    <property type="match status" value="1"/>
</dbReference>
<keyword evidence="3" id="KW-1185">Reference proteome</keyword>
<feature type="transmembrane region" description="Helical" evidence="1">
    <location>
        <begin position="20"/>
        <end position="43"/>
    </location>
</feature>
<organism evidence="2 3">
    <name type="scientific">Chloracidobacterium sp. N</name>
    <dbReference type="NCBI Taxonomy" id="2821540"/>
    <lineage>
        <taxon>Bacteria</taxon>
        <taxon>Pseudomonadati</taxon>
        <taxon>Acidobacteriota</taxon>
        <taxon>Terriglobia</taxon>
        <taxon>Terriglobales</taxon>
        <taxon>Acidobacteriaceae</taxon>
        <taxon>Chloracidobacterium</taxon>
        <taxon>Chloracidobacterium aggregatum</taxon>
    </lineage>
</organism>
<keyword evidence="1" id="KW-0812">Transmembrane</keyword>
<proteinExistence type="predicted"/>
<evidence type="ECO:0000313" key="2">
    <source>
        <dbReference type="EMBL" id="QUV93585.1"/>
    </source>
</evidence>
<keyword evidence="1" id="KW-1133">Transmembrane helix</keyword>
<protein>
    <submittedName>
        <fullName evidence="2">MerC domain-containing protein</fullName>
    </submittedName>
</protein>
<dbReference type="Proteomes" id="UP000677668">
    <property type="component" value="Chromosome 1"/>
</dbReference>
<dbReference type="RefSeq" id="WP_211421953.1">
    <property type="nucleotide sequence ID" value="NZ_CP072642.1"/>
</dbReference>
<accession>A0ABX8B1G4</accession>
<keyword evidence="1" id="KW-0472">Membrane</keyword>
<evidence type="ECO:0000256" key="1">
    <source>
        <dbReference type="SAM" id="Phobius"/>
    </source>
</evidence>